<comment type="caution">
    <text evidence="3">The sequence shown here is derived from an EMBL/GenBank/DDBJ whole genome shotgun (WGS) entry which is preliminary data.</text>
</comment>
<proteinExistence type="predicted"/>
<dbReference type="InterPro" id="IPR028098">
    <property type="entry name" value="Glyco_trans_4-like_N"/>
</dbReference>
<reference evidence="3 4" key="1">
    <citation type="submission" date="2018-10" db="EMBL/GenBank/DDBJ databases">
        <authorList>
            <person name="Chen W.-M."/>
        </authorList>
    </citation>
    <scope>NUCLEOTIDE SEQUENCE [LARGE SCALE GENOMIC DNA]</scope>
    <source>
        <strain evidence="3 4">H-5</strain>
    </source>
</reference>
<dbReference type="PANTHER" id="PTHR45947">
    <property type="entry name" value="SULFOQUINOVOSYL TRANSFERASE SQD2"/>
    <property type="match status" value="1"/>
</dbReference>
<dbReference type="GO" id="GO:0016757">
    <property type="term" value="F:glycosyltransferase activity"/>
    <property type="evidence" value="ECO:0007669"/>
    <property type="project" value="InterPro"/>
</dbReference>
<dbReference type="AlphaFoldDB" id="A0A3N0V2Q2"/>
<sequence>MSQSERILVMAHAHPDFSLGGGEIAAYNLFNAYRQDERIAAAWFLARADLGAGVTGEISLRREDEYLWQQASMDNFRMKARHQASLTGAFADLLRALRPTVVHAHHYLHLGLEFLRVIKTVDPTIRIYLTLHEFLAICLNDGQMIKAGSFKLCEQSSLQDCHRCFPDKTPADFWLRKHYFQRHFDLVDGFISPSEFLRQRYITWGIPSERIVMIENGQAVSSKLPPRKLAANESRNRFAFFGQINPYKGIDLLLESLMLIPAEQRQNLLVQIHGANLHTQSIPFQEKIAALRAPLEVEGVLQWVGPYQPHELHSRMQAIDWVLVPSIWWENSPMVIQEAFVCGRPVIASDIGGMAEKVKDGVNGLSVAMGNRLAWSTALQRAAAMSDDWDLLTSGIRAPLNYGQCADAHLQVFTRMASRQSLDGVQS</sequence>
<organism evidence="3 4">
    <name type="scientific">Pseudomethylobacillus aquaticus</name>
    <dbReference type="NCBI Taxonomy" id="2676064"/>
    <lineage>
        <taxon>Bacteria</taxon>
        <taxon>Pseudomonadati</taxon>
        <taxon>Pseudomonadota</taxon>
        <taxon>Betaproteobacteria</taxon>
        <taxon>Nitrosomonadales</taxon>
        <taxon>Methylophilaceae</taxon>
        <taxon>Pseudomethylobacillus</taxon>
    </lineage>
</organism>
<evidence type="ECO:0000313" key="3">
    <source>
        <dbReference type="EMBL" id="ROH87086.1"/>
    </source>
</evidence>
<evidence type="ECO:0000313" key="4">
    <source>
        <dbReference type="Proteomes" id="UP000275137"/>
    </source>
</evidence>
<keyword evidence="3" id="KW-0808">Transferase</keyword>
<gene>
    <name evidence="3" type="ORF">ED236_05250</name>
</gene>
<dbReference type="CDD" id="cd03823">
    <property type="entry name" value="GT4_ExpE7-like"/>
    <property type="match status" value="1"/>
</dbReference>
<dbReference type="SUPFAM" id="SSF53756">
    <property type="entry name" value="UDP-Glycosyltransferase/glycogen phosphorylase"/>
    <property type="match status" value="1"/>
</dbReference>
<feature type="domain" description="Glycosyltransferase subfamily 4-like N-terminal" evidence="2">
    <location>
        <begin position="79"/>
        <end position="217"/>
    </location>
</feature>
<dbReference type="PANTHER" id="PTHR45947:SF3">
    <property type="entry name" value="SULFOQUINOVOSYL TRANSFERASE SQD2"/>
    <property type="match status" value="1"/>
</dbReference>
<dbReference type="Pfam" id="PF00534">
    <property type="entry name" value="Glycos_transf_1"/>
    <property type="match status" value="1"/>
</dbReference>
<keyword evidence="4" id="KW-1185">Reference proteome</keyword>
<protein>
    <submittedName>
        <fullName evidence="3">Glycosyltransferase</fullName>
    </submittedName>
</protein>
<evidence type="ECO:0000259" key="1">
    <source>
        <dbReference type="Pfam" id="PF00534"/>
    </source>
</evidence>
<dbReference type="Gene3D" id="3.40.50.2000">
    <property type="entry name" value="Glycogen Phosphorylase B"/>
    <property type="match status" value="2"/>
</dbReference>
<dbReference type="Proteomes" id="UP000275137">
    <property type="component" value="Unassembled WGS sequence"/>
</dbReference>
<dbReference type="RefSeq" id="WP_123236891.1">
    <property type="nucleotide sequence ID" value="NZ_RJVP01000002.1"/>
</dbReference>
<dbReference type="Pfam" id="PF13439">
    <property type="entry name" value="Glyco_transf_4"/>
    <property type="match status" value="1"/>
</dbReference>
<dbReference type="EMBL" id="RJVP01000002">
    <property type="protein sequence ID" value="ROH87086.1"/>
    <property type="molecule type" value="Genomic_DNA"/>
</dbReference>
<name>A0A3N0V2Q2_9PROT</name>
<accession>A0A3N0V2Q2</accession>
<dbReference type="InterPro" id="IPR001296">
    <property type="entry name" value="Glyco_trans_1"/>
</dbReference>
<feature type="domain" description="Glycosyl transferase family 1" evidence="1">
    <location>
        <begin position="227"/>
        <end position="381"/>
    </location>
</feature>
<dbReference type="InterPro" id="IPR050194">
    <property type="entry name" value="Glycosyltransferase_grp1"/>
</dbReference>
<evidence type="ECO:0000259" key="2">
    <source>
        <dbReference type="Pfam" id="PF13439"/>
    </source>
</evidence>